<dbReference type="GO" id="GO:0004803">
    <property type="term" value="F:transposase activity"/>
    <property type="evidence" value="ECO:0007669"/>
    <property type="project" value="InterPro"/>
</dbReference>
<gene>
    <name evidence="3" type="ORF">ETSY1_24795</name>
</gene>
<dbReference type="InterPro" id="IPR002513">
    <property type="entry name" value="Tn3_Tnp_DDE_dom"/>
</dbReference>
<feature type="domain" description="Tn3 transposase DDE" evidence="1">
    <location>
        <begin position="379"/>
        <end position="757"/>
    </location>
</feature>
<dbReference type="Proteomes" id="UP000019141">
    <property type="component" value="Unassembled WGS sequence"/>
</dbReference>
<dbReference type="EMBL" id="AZHW01000730">
    <property type="protein sequence ID" value="ETW96893.1"/>
    <property type="molecule type" value="Genomic_DNA"/>
</dbReference>
<name>W4LFN2_ENTF1</name>
<dbReference type="GO" id="GO:0006313">
    <property type="term" value="P:DNA transposition"/>
    <property type="evidence" value="ECO:0007669"/>
    <property type="project" value="InterPro"/>
</dbReference>
<feature type="domain" description="DUF4158" evidence="2">
    <location>
        <begin position="3"/>
        <end position="163"/>
    </location>
</feature>
<evidence type="ECO:0000313" key="3">
    <source>
        <dbReference type="EMBL" id="ETW96893.1"/>
    </source>
</evidence>
<organism evidence="3 4">
    <name type="scientific">Entotheonella factor</name>
    <dbReference type="NCBI Taxonomy" id="1429438"/>
    <lineage>
        <taxon>Bacteria</taxon>
        <taxon>Pseudomonadati</taxon>
        <taxon>Nitrospinota/Tectimicrobiota group</taxon>
        <taxon>Candidatus Tectimicrobiota</taxon>
        <taxon>Candidatus Entotheonellia</taxon>
        <taxon>Candidatus Entotheonellales</taxon>
        <taxon>Candidatus Entotheonellaceae</taxon>
        <taxon>Candidatus Entotheonella</taxon>
    </lineage>
</organism>
<evidence type="ECO:0000259" key="2">
    <source>
        <dbReference type="Pfam" id="PF13700"/>
    </source>
</evidence>
<accession>W4LFN2</accession>
<dbReference type="Pfam" id="PF01526">
    <property type="entry name" value="DDE_Tnp_Tn3"/>
    <property type="match status" value="1"/>
</dbReference>
<dbReference type="HOGENOM" id="CLU_009098_1_1_7"/>
<evidence type="ECO:0000313" key="4">
    <source>
        <dbReference type="Proteomes" id="UP000019141"/>
    </source>
</evidence>
<dbReference type="PATRIC" id="fig|1429438.4.peg.4752"/>
<keyword evidence="4" id="KW-1185">Reference proteome</keyword>
<dbReference type="Pfam" id="PF13700">
    <property type="entry name" value="DUF4158"/>
    <property type="match status" value="1"/>
</dbReference>
<reference evidence="3 4" key="1">
    <citation type="journal article" date="2014" name="Nature">
        <title>An environmental bacterial taxon with a large and distinct metabolic repertoire.</title>
        <authorList>
            <person name="Wilson M.C."/>
            <person name="Mori T."/>
            <person name="Ruckert C."/>
            <person name="Uria A.R."/>
            <person name="Helf M.J."/>
            <person name="Takada K."/>
            <person name="Gernert C."/>
            <person name="Steffens U.A."/>
            <person name="Heycke N."/>
            <person name="Schmitt S."/>
            <person name="Rinke C."/>
            <person name="Helfrich E.J."/>
            <person name="Brachmann A.O."/>
            <person name="Gurgui C."/>
            <person name="Wakimoto T."/>
            <person name="Kracht M."/>
            <person name="Crusemann M."/>
            <person name="Hentschel U."/>
            <person name="Abe I."/>
            <person name="Matsunaga S."/>
            <person name="Kalinowski J."/>
            <person name="Takeyama H."/>
            <person name="Piel J."/>
        </authorList>
    </citation>
    <scope>NUCLEOTIDE SEQUENCE [LARGE SCALE GENOMIC DNA]</scope>
    <source>
        <strain evidence="4">TSY1</strain>
    </source>
</reference>
<protein>
    <submittedName>
        <fullName evidence="3">Transposase TnpA</fullName>
    </submittedName>
</protein>
<sequence length="766" mass="87873">MASIQRTAYPRFKSALTAHELEDLYGPSDEDFAFIYGRTDKPAQQLTLLARLKCHQHLGYLPTLEEIPDAIRLYLCQQLHLPADTDWIAESQISRHRHRLAIRAYLQVSSYSHGGERAITDAIQQAAYTMSDPADLINVAIERLVEQRFELPAFSTLDRLVGRIRHQVHQQLYEQITRELTPSDIGRLEGLLRVRDGRTDFTQIKATPRGTTLKHLRLWRDRLDWLESILETGPLVASIAKTKVQQMETVLDRRQLETCVFHYLARGLQSGDVYVEGSQDYADYRGQLMLWRQCLPRLAAYCQELQMPDTAEGFVAYLQERLRQVTERVDTSFPDNTELTIDDMGTPHLKRLKAQPTPEDLETLEALLKERMPERHLLDILKHVHDWVGYTRHFGPPSGADHKLDNPLSRYLLTVFGYGCELGPSQTARHAHHLVSRHILRRINNQHITPAKLEAALRDVIEEYTRFELPFLWGSGQAAIADGTHIELIDNNLLGAKHVRYGKFGGIAYRHISDIYIALFSHFIACGMWEAVYILDGLLKSKSALQPDTLHADTHGQSEPVFGLASLLGIKLMPRMRTWNDVTLYRVNRSTTYKHIDRLLTQVVDWDLIERHWQDMMQVVLSIQAGKVLPSMLMQRLGVYSRKNNLYKAFSELGRIERTIFLLEYMSDPAMRQQIQAETTKVESYHKFTGWLAFGGPVLRSGDPVEQEKRMKYRDLVANAVMLHNVMDMTNALHDLQRDGVRITSELVARLSPYLTQVASYGIPSG</sequence>
<evidence type="ECO:0000259" key="1">
    <source>
        <dbReference type="Pfam" id="PF01526"/>
    </source>
</evidence>
<dbReference type="InterPro" id="IPR025296">
    <property type="entry name" value="DUF4158"/>
</dbReference>
<dbReference type="AlphaFoldDB" id="W4LFN2"/>
<proteinExistence type="predicted"/>
<comment type="caution">
    <text evidence="3">The sequence shown here is derived from an EMBL/GenBank/DDBJ whole genome shotgun (WGS) entry which is preliminary data.</text>
</comment>